<sequence length="609" mass="68960">MAAPTCSQNVGGERPRPIFTSLPDELLQQILSFCPPGDLLHIQILSRRFHTLAGEPLLWRYHCRTAFKYWAGRHQIQQKFLQSVGDIDWKLLYIQRRRLDVQISGLLDSILGSQSNRISKFESISEFGYDAKDTLLQHCRTDDSVEDVLARRYYANAVLDHIHRAKALNVWERSVSGEAVPLEHALGAFDLFVLHDQTGDPAEISSILDGLASQFELEHPEFKDCSVRRTAVAVVIFLRRHNLTGIASEIAYRDLQNNYISIALQDRDHPSLPLISVAIFCALSQRLGLNTRCCAIPSHAHAMVLPPEGETLDGLQLAPGDPPAEAMYLDPYRSDEEVPLSNLRRMLVEWGVPEPQRIGALSDCSTADVVLRTSRNILATVREYRANATIGDTSGHPRITLHANPFADLDNSFYSTLWAHFIFASPAQRAGRAPQGQFVPMIMERFERLYPMDASLIEKYLVPLYNNTGQGTLQDGLRIVRAADQTPKQVRRRNTPAGKDGVRYKVGQVFRHRRYAYTAAITGWDIECGMGSDWMAHNDVDSLSRGRNQSFYHAFVEDASVRYVAEENIEIIEPEVPTSLMSLAGRYFNRWDKERHVFISNIRDEYPDD</sequence>
<dbReference type="SUPFAM" id="SSF141255">
    <property type="entry name" value="YccV-like"/>
    <property type="match status" value="1"/>
</dbReference>
<accession>A0A1E1K3J1</accession>
<dbReference type="PROSITE" id="PS50181">
    <property type="entry name" value="FBOX"/>
    <property type="match status" value="1"/>
</dbReference>
<evidence type="ECO:0000313" key="2">
    <source>
        <dbReference type="EMBL" id="CZS92633.1"/>
    </source>
</evidence>
<dbReference type="Proteomes" id="UP000178129">
    <property type="component" value="Unassembled WGS sequence"/>
</dbReference>
<feature type="domain" description="F-box" evidence="1">
    <location>
        <begin position="16"/>
        <end position="62"/>
    </location>
</feature>
<dbReference type="InterPro" id="IPR036047">
    <property type="entry name" value="F-box-like_dom_sf"/>
</dbReference>
<evidence type="ECO:0000259" key="1">
    <source>
        <dbReference type="PROSITE" id="PS50181"/>
    </source>
</evidence>
<dbReference type="PANTHER" id="PTHR31350:SF27">
    <property type="entry name" value="HEMIMETHYLATED DNA-BINDING DOMAIN-CONTAINING PROTEIN"/>
    <property type="match status" value="1"/>
</dbReference>
<dbReference type="SMART" id="SM00992">
    <property type="entry name" value="YccV-like"/>
    <property type="match status" value="1"/>
</dbReference>
<comment type="caution">
    <text evidence="2">The sequence shown here is derived from an EMBL/GenBank/DDBJ whole genome shotgun (WGS) entry which is preliminary data.</text>
</comment>
<keyword evidence="3" id="KW-1185">Reference proteome</keyword>
<protein>
    <recommendedName>
        <fullName evidence="1">F-box domain-containing protein</fullName>
    </recommendedName>
</protein>
<dbReference type="SMART" id="SM00256">
    <property type="entry name" value="FBOX"/>
    <property type="match status" value="1"/>
</dbReference>
<dbReference type="GO" id="GO:0003677">
    <property type="term" value="F:DNA binding"/>
    <property type="evidence" value="ECO:0007669"/>
    <property type="project" value="InterPro"/>
</dbReference>
<dbReference type="PANTHER" id="PTHR31350">
    <property type="entry name" value="SI:DKEY-261L7.2"/>
    <property type="match status" value="1"/>
</dbReference>
<dbReference type="AlphaFoldDB" id="A0A1E1K3J1"/>
<dbReference type="InParanoid" id="A0A1E1K3J1"/>
<dbReference type="Pfam" id="PF13369">
    <property type="entry name" value="Transglut_core2"/>
    <property type="match status" value="1"/>
</dbReference>
<dbReference type="InterPro" id="IPR036623">
    <property type="entry name" value="Hemimethylated_DNA-bd_sf"/>
</dbReference>
<dbReference type="NCBIfam" id="TIGR02097">
    <property type="entry name" value="yccV"/>
    <property type="match status" value="1"/>
</dbReference>
<reference evidence="3" key="1">
    <citation type="submission" date="2016-03" db="EMBL/GenBank/DDBJ databases">
        <authorList>
            <person name="Ploux O."/>
        </authorList>
    </citation>
    <scope>NUCLEOTIDE SEQUENCE [LARGE SCALE GENOMIC DNA]</scope>
    <source>
        <strain evidence="3">UK7</strain>
    </source>
</reference>
<dbReference type="Gene3D" id="1.20.1280.50">
    <property type="match status" value="1"/>
</dbReference>
<organism evidence="2 3">
    <name type="scientific">Rhynchosporium graminicola</name>
    <dbReference type="NCBI Taxonomy" id="2792576"/>
    <lineage>
        <taxon>Eukaryota</taxon>
        <taxon>Fungi</taxon>
        <taxon>Dikarya</taxon>
        <taxon>Ascomycota</taxon>
        <taxon>Pezizomycotina</taxon>
        <taxon>Leotiomycetes</taxon>
        <taxon>Helotiales</taxon>
        <taxon>Ploettnerulaceae</taxon>
        <taxon>Rhynchosporium</taxon>
    </lineage>
</organism>
<dbReference type="Pfam" id="PF12937">
    <property type="entry name" value="F-box-like"/>
    <property type="match status" value="1"/>
</dbReference>
<proteinExistence type="predicted"/>
<dbReference type="SUPFAM" id="SSF81383">
    <property type="entry name" value="F-box domain"/>
    <property type="match status" value="1"/>
</dbReference>
<gene>
    <name evidence="2" type="ORF">RCO7_01816</name>
</gene>
<dbReference type="STRING" id="914237.A0A1E1K3J1"/>
<dbReference type="Pfam" id="PF08755">
    <property type="entry name" value="YccV-like"/>
    <property type="match status" value="1"/>
</dbReference>
<dbReference type="Gene3D" id="2.30.30.390">
    <property type="entry name" value="Hemimethylated DNA-binding domain"/>
    <property type="match status" value="1"/>
</dbReference>
<dbReference type="EMBL" id="FJUW01000006">
    <property type="protein sequence ID" value="CZS92633.1"/>
    <property type="molecule type" value="Genomic_DNA"/>
</dbReference>
<evidence type="ECO:0000313" key="3">
    <source>
        <dbReference type="Proteomes" id="UP000178129"/>
    </source>
</evidence>
<dbReference type="InterPro" id="IPR001810">
    <property type="entry name" value="F-box_dom"/>
</dbReference>
<name>A0A1E1K3J1_9HELO</name>
<dbReference type="InterPro" id="IPR032698">
    <property type="entry name" value="SirB1_N"/>
</dbReference>
<dbReference type="InterPro" id="IPR011722">
    <property type="entry name" value="Hemimethylated_DNA-bd_dom"/>
</dbReference>